<evidence type="ECO:0000313" key="4">
    <source>
        <dbReference type="EMBL" id="KXB01613.1"/>
    </source>
</evidence>
<keyword evidence="2" id="KW-0560">Oxidoreductase</keyword>
<dbReference type="InterPro" id="IPR029479">
    <property type="entry name" value="Nitroreductase"/>
</dbReference>
<dbReference type="GO" id="GO:0016491">
    <property type="term" value="F:oxidoreductase activity"/>
    <property type="evidence" value="ECO:0007669"/>
    <property type="project" value="UniProtKB-KW"/>
</dbReference>
<dbReference type="SUPFAM" id="SSF55469">
    <property type="entry name" value="FMN-dependent nitroreductase-like"/>
    <property type="match status" value="1"/>
</dbReference>
<dbReference type="Proteomes" id="UP000070035">
    <property type="component" value="Unassembled WGS sequence"/>
</dbReference>
<sequence>MEVLEAIRTRRSIRKYKERSVPEDLVKKILEAGRWAPSASNAQPWNFIVLRSQGVREDVAEATTYGKFLAEAPIGIAVVTDPEASTHPVEDGAIATQNMLLAAHALGLGACWIGAYGSTYEDEVKEILDVPKNKRLLSIVSVGFPDQSPKSSRKNLEELASENRFGKIIED</sequence>
<dbReference type="PANTHER" id="PTHR43673">
    <property type="entry name" value="NAD(P)H NITROREDUCTASE YDGI-RELATED"/>
    <property type="match status" value="1"/>
</dbReference>
<proteinExistence type="inferred from homology"/>
<comment type="caution">
    <text evidence="4">The sequence shown here is derived from an EMBL/GenBank/DDBJ whole genome shotgun (WGS) entry which is preliminary data.</text>
</comment>
<dbReference type="PANTHER" id="PTHR43673:SF10">
    <property type="entry name" value="NADH DEHYDROGENASE_NAD(P)H NITROREDUCTASE XCC3605-RELATED"/>
    <property type="match status" value="1"/>
</dbReference>
<evidence type="ECO:0000313" key="5">
    <source>
        <dbReference type="Proteomes" id="UP000070035"/>
    </source>
</evidence>
<dbReference type="Gene3D" id="3.40.109.10">
    <property type="entry name" value="NADH Oxidase"/>
    <property type="match status" value="1"/>
</dbReference>
<dbReference type="PATRIC" id="fig|1698274.3.peg.392"/>
<evidence type="ECO:0000256" key="1">
    <source>
        <dbReference type="ARBA" id="ARBA00007118"/>
    </source>
</evidence>
<dbReference type="EMBL" id="LHXY01000032">
    <property type="protein sequence ID" value="KXB01613.1"/>
    <property type="molecule type" value="Genomic_DNA"/>
</dbReference>
<dbReference type="Pfam" id="PF00881">
    <property type="entry name" value="Nitroreductase"/>
    <property type="match status" value="1"/>
</dbReference>
<dbReference type="AlphaFoldDB" id="A0A133V594"/>
<protein>
    <recommendedName>
        <fullName evidence="3">Nitroreductase domain-containing protein</fullName>
    </recommendedName>
</protein>
<dbReference type="InterPro" id="IPR000415">
    <property type="entry name" value="Nitroreductase-like"/>
</dbReference>
<evidence type="ECO:0000256" key="2">
    <source>
        <dbReference type="ARBA" id="ARBA00023002"/>
    </source>
</evidence>
<comment type="similarity">
    <text evidence="1">Belongs to the nitroreductase family.</text>
</comment>
<keyword evidence="5" id="KW-1185">Reference proteome</keyword>
<evidence type="ECO:0000259" key="3">
    <source>
        <dbReference type="Pfam" id="PF00881"/>
    </source>
</evidence>
<gene>
    <name evidence="4" type="ORF">AKJ44_02330</name>
</gene>
<organism evidence="4 5">
    <name type="scientific">candidate division MSBL1 archaeon SCGC-AAA261F17</name>
    <dbReference type="NCBI Taxonomy" id="1698274"/>
    <lineage>
        <taxon>Archaea</taxon>
        <taxon>Methanobacteriati</taxon>
        <taxon>Methanobacteriota</taxon>
        <taxon>candidate division MSBL1</taxon>
    </lineage>
</organism>
<feature type="domain" description="Nitroreductase" evidence="3">
    <location>
        <begin position="7"/>
        <end position="62"/>
    </location>
</feature>
<reference evidence="4 5" key="1">
    <citation type="journal article" date="2016" name="Sci. Rep.">
        <title>Metabolic traits of an uncultured archaeal lineage -MSBL1- from brine pools of the Red Sea.</title>
        <authorList>
            <person name="Mwirichia R."/>
            <person name="Alam I."/>
            <person name="Rashid M."/>
            <person name="Vinu M."/>
            <person name="Ba-Alawi W."/>
            <person name="Anthony Kamau A."/>
            <person name="Kamanda Ngugi D."/>
            <person name="Goker M."/>
            <person name="Klenk H.P."/>
            <person name="Bajic V."/>
            <person name="Stingl U."/>
        </authorList>
    </citation>
    <scope>NUCLEOTIDE SEQUENCE [LARGE SCALE GENOMIC DNA]</scope>
    <source>
        <strain evidence="4">SCGC-AAA261F17</strain>
    </source>
</reference>
<name>A0A133V594_9EURY</name>
<accession>A0A133V594</accession>